<evidence type="ECO:0000313" key="2">
    <source>
        <dbReference type="Proteomes" id="UP000070119"/>
    </source>
</evidence>
<dbReference type="Proteomes" id="UP000070119">
    <property type="component" value="Chromosome 2"/>
</dbReference>
<sequence>MTEDQINRRWVEILLDTLSAEKPVTIGPNDASCFINALRALLSPTQQPSGEVTDAARDVLAERRRQVEVEAMTPAGDDQYDRRQLALAGASYALSGAGAIASDRSAPVVWPWSHEWWKPSTPRRDLVKAAALIIAEIERLDRRPDCVRAADEACEDVQKLADGIDAARAQGGEQK</sequence>
<organism evidence="1 2">
    <name type="scientific">Burkholderia ubonensis</name>
    <dbReference type="NCBI Taxonomy" id="101571"/>
    <lineage>
        <taxon>Bacteria</taxon>
        <taxon>Pseudomonadati</taxon>
        <taxon>Pseudomonadota</taxon>
        <taxon>Betaproteobacteria</taxon>
        <taxon>Burkholderiales</taxon>
        <taxon>Burkholderiaceae</taxon>
        <taxon>Burkholderia</taxon>
        <taxon>Burkholderia cepacia complex</taxon>
    </lineage>
</organism>
<reference evidence="1 2" key="1">
    <citation type="submission" date="2015-11" db="EMBL/GenBank/DDBJ databases">
        <authorList>
            <person name="Sahl J."/>
            <person name="Wagner D."/>
            <person name="Keim P."/>
        </authorList>
    </citation>
    <scope>NUCLEOTIDE SEQUENCE [LARGE SCALE GENOMIC DNA]</scope>
    <source>
        <strain evidence="1 2">MSMB1157</strain>
    </source>
</reference>
<dbReference type="RefSeq" id="WP_060969636.1">
    <property type="nucleotide sequence ID" value="NZ_CM003772.1"/>
</dbReference>
<accession>A0AA40R540</accession>
<name>A0AA40R540_9BURK</name>
<evidence type="ECO:0000313" key="1">
    <source>
        <dbReference type="EMBL" id="KWZ53342.1"/>
    </source>
</evidence>
<protein>
    <submittedName>
        <fullName evidence="1">Uncharacterized protein</fullName>
    </submittedName>
</protein>
<proteinExistence type="predicted"/>
<dbReference type="EMBL" id="LNJU01000005">
    <property type="protein sequence ID" value="KWZ53342.1"/>
    <property type="molecule type" value="Genomic_DNA"/>
</dbReference>
<gene>
    <name evidence="1" type="ORF">WK57_30605</name>
</gene>
<dbReference type="AlphaFoldDB" id="A0AA40R540"/>
<comment type="caution">
    <text evidence="1">The sequence shown here is derived from an EMBL/GenBank/DDBJ whole genome shotgun (WGS) entry which is preliminary data.</text>
</comment>